<dbReference type="AlphaFoldDB" id="A0A949WS79"/>
<organism evidence="1 2">
    <name type="scientific">Clostridium thailandense</name>
    <dbReference type="NCBI Taxonomy" id="2794346"/>
    <lineage>
        <taxon>Bacteria</taxon>
        <taxon>Bacillati</taxon>
        <taxon>Bacillota</taxon>
        <taxon>Clostridia</taxon>
        <taxon>Eubacteriales</taxon>
        <taxon>Clostridiaceae</taxon>
        <taxon>Clostridium</taxon>
    </lineage>
</organism>
<name>A0A949WS79_9CLOT</name>
<keyword evidence="2" id="KW-1185">Reference proteome</keyword>
<dbReference type="EMBL" id="JAEEGC010000100">
    <property type="protein sequence ID" value="MBV7274865.1"/>
    <property type="molecule type" value="Genomic_DNA"/>
</dbReference>
<proteinExistence type="predicted"/>
<dbReference type="NCBIfam" id="TIGR01911">
    <property type="entry name" value="HesB_rel_seleno"/>
    <property type="match status" value="1"/>
</dbReference>
<gene>
    <name evidence="1" type="ORF">I6U48_18365</name>
</gene>
<reference evidence="1" key="1">
    <citation type="submission" date="2020-12" db="EMBL/GenBank/DDBJ databases">
        <title>Clostridium thailandense sp. nov., a novel acetogenic bacterium isolated from peat land soil in Thailand.</title>
        <authorList>
            <person name="Chaikitkaew S."/>
            <person name="Birkeland N.K."/>
        </authorList>
    </citation>
    <scope>NUCLEOTIDE SEQUENCE</scope>
    <source>
        <strain evidence="1">PL3</strain>
    </source>
</reference>
<protein>
    <submittedName>
        <fullName evidence="1">HesB-like protein</fullName>
    </submittedName>
</protein>
<dbReference type="Proteomes" id="UP000694308">
    <property type="component" value="Unassembled WGS sequence"/>
</dbReference>
<accession>A0A949WS79</accession>
<comment type="caution">
    <text evidence="1">The sequence shown here is derived from an EMBL/GenBank/DDBJ whole genome shotgun (WGS) entry which is preliminary data.</text>
</comment>
<evidence type="ECO:0000313" key="1">
    <source>
        <dbReference type="EMBL" id="MBV7274865.1"/>
    </source>
</evidence>
<sequence>MAVVNMSEIAYAEFKELLTTNNIDAKVIRVNLAGMGCSGPAFNLVLDEVKENDAVSSIKDIIFIVDKDLVNQYGSFTLISGSENGQGGFSIETEIQPESSGCAGCGGGCSC</sequence>
<dbReference type="RefSeq" id="WP_218321924.1">
    <property type="nucleotide sequence ID" value="NZ_JAEEGC010000100.1"/>
</dbReference>
<evidence type="ECO:0000313" key="2">
    <source>
        <dbReference type="Proteomes" id="UP000694308"/>
    </source>
</evidence>
<dbReference type="InterPro" id="IPR010965">
    <property type="entry name" value="HesB-rel_seleno"/>
</dbReference>